<dbReference type="PANTHER" id="PTHR11560">
    <property type="entry name" value="39S RIBOSOMAL PROTEIN L10, MITOCHONDRIAL"/>
    <property type="match status" value="1"/>
</dbReference>
<dbReference type="OrthoDB" id="9808307at2"/>
<dbReference type="InterPro" id="IPR043141">
    <property type="entry name" value="Ribosomal_uL10-like_sf"/>
</dbReference>
<dbReference type="GO" id="GO:1990904">
    <property type="term" value="C:ribonucleoprotein complex"/>
    <property type="evidence" value="ECO:0007669"/>
    <property type="project" value="UniProtKB-KW"/>
</dbReference>
<dbReference type="RefSeq" id="WP_089762164.1">
    <property type="nucleotide sequence ID" value="NZ_FNGO01000034.1"/>
</dbReference>
<dbReference type="GO" id="GO:0070180">
    <property type="term" value="F:large ribosomal subunit rRNA binding"/>
    <property type="evidence" value="ECO:0007669"/>
    <property type="project" value="UniProtKB-UniRule"/>
</dbReference>
<name>A0A1G9T4G6_9FIRM</name>
<dbReference type="AlphaFoldDB" id="A0A1G9T4G6"/>
<evidence type="ECO:0000313" key="6">
    <source>
        <dbReference type="EMBL" id="SDM42571.1"/>
    </source>
</evidence>
<protein>
    <recommendedName>
        <fullName evidence="4 5">Large ribosomal subunit protein uL10</fullName>
    </recommendedName>
</protein>
<evidence type="ECO:0000256" key="2">
    <source>
        <dbReference type="ARBA" id="ARBA00022980"/>
    </source>
</evidence>
<dbReference type="EMBL" id="FNGO01000034">
    <property type="protein sequence ID" value="SDM42571.1"/>
    <property type="molecule type" value="Genomic_DNA"/>
</dbReference>
<dbReference type="GO" id="GO:0005840">
    <property type="term" value="C:ribosome"/>
    <property type="evidence" value="ECO:0007669"/>
    <property type="project" value="UniProtKB-KW"/>
</dbReference>
<evidence type="ECO:0000256" key="1">
    <source>
        <dbReference type="ARBA" id="ARBA00008889"/>
    </source>
</evidence>
<keyword evidence="7" id="KW-1185">Reference proteome</keyword>
<evidence type="ECO:0000256" key="3">
    <source>
        <dbReference type="ARBA" id="ARBA00023274"/>
    </source>
</evidence>
<evidence type="ECO:0000256" key="4">
    <source>
        <dbReference type="ARBA" id="ARBA00035202"/>
    </source>
</evidence>
<sequence length="172" mass="19088">MVKPEKKAAVEELKEKFDESQSMVFTDFVGIDVETMTELREELREAGVEYKVVKNTLASIAADECEIEEIKEYFVGPTAIAFGMEDAVSPARVIVDFAEALEDLEIKGGFLNNQLIDQDRLESLAEVPSREALLGQVLAGMQSPLTGLVRVLNGNVRGLVQVLNRIKEQKED</sequence>
<organism evidence="6 7">
    <name type="scientific">Halarsenatibacter silvermanii</name>
    <dbReference type="NCBI Taxonomy" id="321763"/>
    <lineage>
        <taxon>Bacteria</taxon>
        <taxon>Bacillati</taxon>
        <taxon>Bacillota</taxon>
        <taxon>Clostridia</taxon>
        <taxon>Halanaerobiales</taxon>
        <taxon>Halarsenatibacteraceae</taxon>
        <taxon>Halarsenatibacter</taxon>
    </lineage>
</organism>
<dbReference type="CDD" id="cd05797">
    <property type="entry name" value="Ribosomal_L10"/>
    <property type="match status" value="1"/>
</dbReference>
<gene>
    <name evidence="5" type="primary">rplJ</name>
    <name evidence="6" type="ORF">SAMN04488692_1347</name>
</gene>
<keyword evidence="3 5" id="KW-0687">Ribonucleoprotein</keyword>
<evidence type="ECO:0000313" key="7">
    <source>
        <dbReference type="Proteomes" id="UP000199476"/>
    </source>
</evidence>
<keyword evidence="2 5" id="KW-0689">Ribosomal protein</keyword>
<evidence type="ECO:0000256" key="5">
    <source>
        <dbReference type="HAMAP-Rule" id="MF_00362"/>
    </source>
</evidence>
<dbReference type="Gene3D" id="3.30.70.1730">
    <property type="match status" value="1"/>
</dbReference>
<dbReference type="SUPFAM" id="SSF160369">
    <property type="entry name" value="Ribosomal protein L10-like"/>
    <property type="match status" value="1"/>
</dbReference>
<comment type="function">
    <text evidence="5">Forms part of the ribosomal stalk, playing a central role in the interaction of the ribosome with GTP-bound translation factors.</text>
</comment>
<keyword evidence="5" id="KW-0699">rRNA-binding</keyword>
<comment type="subunit">
    <text evidence="5">Part of the ribosomal stalk of the 50S ribosomal subunit. The N-terminus interacts with L11 and the large rRNA to form the base of the stalk. The C-terminus forms an elongated spine to which L12 dimers bind in a sequential fashion forming a multimeric L10(L12)X complex.</text>
</comment>
<dbReference type="InterPro" id="IPR047865">
    <property type="entry name" value="Ribosomal_uL10_bac_type"/>
</dbReference>
<dbReference type="STRING" id="321763.SAMN04488692_1347"/>
<dbReference type="HAMAP" id="MF_00362">
    <property type="entry name" value="Ribosomal_uL10"/>
    <property type="match status" value="1"/>
</dbReference>
<keyword evidence="5" id="KW-0694">RNA-binding</keyword>
<dbReference type="InterPro" id="IPR001790">
    <property type="entry name" value="Ribosomal_uL10"/>
</dbReference>
<comment type="similarity">
    <text evidence="1 5">Belongs to the universal ribosomal protein uL10 family.</text>
</comment>
<accession>A0A1G9T4G6</accession>
<dbReference type="Pfam" id="PF00466">
    <property type="entry name" value="Ribosomal_L10"/>
    <property type="match status" value="1"/>
</dbReference>
<dbReference type="Proteomes" id="UP000199476">
    <property type="component" value="Unassembled WGS sequence"/>
</dbReference>
<dbReference type="GO" id="GO:0006412">
    <property type="term" value="P:translation"/>
    <property type="evidence" value="ECO:0007669"/>
    <property type="project" value="UniProtKB-UniRule"/>
</dbReference>
<dbReference type="NCBIfam" id="NF000955">
    <property type="entry name" value="PRK00099.1-1"/>
    <property type="match status" value="1"/>
</dbReference>
<dbReference type="InterPro" id="IPR022973">
    <property type="entry name" value="Ribosomal_uL10_bac"/>
</dbReference>
<proteinExistence type="inferred from homology"/>
<reference evidence="6 7" key="1">
    <citation type="submission" date="2016-10" db="EMBL/GenBank/DDBJ databases">
        <authorList>
            <person name="de Groot N.N."/>
        </authorList>
    </citation>
    <scope>NUCLEOTIDE SEQUENCE [LARGE SCALE GENOMIC DNA]</scope>
    <source>
        <strain evidence="6 7">SLAS-1</strain>
    </source>
</reference>
<dbReference type="Gene3D" id="6.10.250.290">
    <property type="match status" value="1"/>
</dbReference>